<evidence type="ECO:0000259" key="2">
    <source>
        <dbReference type="PROSITE" id="PS51048"/>
    </source>
</evidence>
<dbReference type="PROSITE" id="PS51048">
    <property type="entry name" value="SGS"/>
    <property type="match status" value="1"/>
</dbReference>
<gene>
    <name evidence="4" type="ORF">TRSC58_02839</name>
</gene>
<dbReference type="CDD" id="cd06466">
    <property type="entry name" value="p23_CS_SGT1_like"/>
    <property type="match status" value="1"/>
</dbReference>
<organism evidence="4 5">
    <name type="scientific">Trypanosoma rangeli SC58</name>
    <dbReference type="NCBI Taxonomy" id="429131"/>
    <lineage>
        <taxon>Eukaryota</taxon>
        <taxon>Discoba</taxon>
        <taxon>Euglenozoa</taxon>
        <taxon>Kinetoplastea</taxon>
        <taxon>Metakinetoplastina</taxon>
        <taxon>Trypanosomatida</taxon>
        <taxon>Trypanosomatidae</taxon>
        <taxon>Trypanosoma</taxon>
        <taxon>Herpetosoma</taxon>
    </lineage>
</organism>
<dbReference type="Gene3D" id="2.60.40.790">
    <property type="match status" value="1"/>
</dbReference>
<dbReference type="PANTHER" id="PTHR45862">
    <property type="entry name" value="PROTEIN SGT1 HOMOLOG"/>
    <property type="match status" value="1"/>
</dbReference>
<dbReference type="VEuPathDB" id="TriTrypDB:TRSC58_02839"/>
<evidence type="ECO:0000313" key="5">
    <source>
        <dbReference type="Proteomes" id="UP000031737"/>
    </source>
</evidence>
<feature type="domain" description="SGS" evidence="2">
    <location>
        <begin position="129"/>
        <end position="215"/>
    </location>
</feature>
<protein>
    <submittedName>
        <fullName evidence="4">Phosphatase-like protein</fullName>
    </submittedName>
</protein>
<dbReference type="Pfam" id="PF05002">
    <property type="entry name" value="SGS"/>
    <property type="match status" value="1"/>
</dbReference>
<feature type="region of interest" description="Disordered" evidence="1">
    <location>
        <begin position="195"/>
        <end position="215"/>
    </location>
</feature>
<evidence type="ECO:0000259" key="3">
    <source>
        <dbReference type="PROSITE" id="PS51203"/>
    </source>
</evidence>
<accession>A0A061J1Z7</accession>
<dbReference type="PROSITE" id="PS51203">
    <property type="entry name" value="CS"/>
    <property type="match status" value="1"/>
</dbReference>
<feature type="region of interest" description="Disordered" evidence="1">
    <location>
        <begin position="95"/>
        <end position="141"/>
    </location>
</feature>
<dbReference type="SUPFAM" id="SSF49764">
    <property type="entry name" value="HSP20-like chaperones"/>
    <property type="match status" value="1"/>
</dbReference>
<dbReference type="OrthoDB" id="1898560at2759"/>
<dbReference type="InterPro" id="IPR007052">
    <property type="entry name" value="CS_dom"/>
</dbReference>
<comment type="caution">
    <text evidence="4">The sequence shown here is derived from an EMBL/GenBank/DDBJ whole genome shotgun (WGS) entry which is preliminary data.</text>
</comment>
<feature type="domain" description="CS" evidence="3">
    <location>
        <begin position="9"/>
        <end position="100"/>
    </location>
</feature>
<name>A0A061J1Z7_TRYRA</name>
<dbReference type="Pfam" id="PF04969">
    <property type="entry name" value="CS"/>
    <property type="match status" value="1"/>
</dbReference>
<dbReference type="Proteomes" id="UP000031737">
    <property type="component" value="Unassembled WGS sequence"/>
</dbReference>
<proteinExistence type="predicted"/>
<sequence length="215" mass="23868">MTVTTKPFEGTVRCEWFQSPARVSFCFYVRDRQEEDVRVEAGAQSLTVTIRLDASGREYQYTVDRLYAPLAGEVPAVNVRTTKVEVSLKKASELQWPTLEAPDGDPSAPPQLATSAPIATTNPPASAGELKYPNSRGKDWSSWKVDDEDVKPEGDQALNALFQQIYSNGTDEQRRAMMKSFLESNGTVLSTNWEDVGNREVKAEPPTGMEAKPYN</sequence>
<dbReference type="FunFam" id="2.60.40.790:FF:000081">
    <property type="entry name" value="Phosphatase-like protein, putative"/>
    <property type="match status" value="1"/>
</dbReference>
<dbReference type="AlphaFoldDB" id="A0A061J1Z7"/>
<keyword evidence="5" id="KW-1185">Reference proteome</keyword>
<dbReference type="InterPro" id="IPR044563">
    <property type="entry name" value="Sgt1-like"/>
</dbReference>
<dbReference type="EMBL" id="AUPL01002839">
    <property type="protein sequence ID" value="ESL09438.1"/>
    <property type="molecule type" value="Genomic_DNA"/>
</dbReference>
<reference evidence="4 5" key="1">
    <citation type="submission" date="2013-07" db="EMBL/GenBank/DDBJ databases">
        <authorList>
            <person name="Stoco P.H."/>
            <person name="Wagner G."/>
            <person name="Gerber A."/>
            <person name="Zaha A."/>
            <person name="Thompson C."/>
            <person name="Bartholomeu D.C."/>
            <person name="Luckemeyer D.D."/>
            <person name="Bahia D."/>
            <person name="Loreto E."/>
            <person name="Prestes E.B."/>
            <person name="Lima F.M."/>
            <person name="Rodrigues-Luiz G."/>
            <person name="Vallejo G.A."/>
            <person name="Filho J.F."/>
            <person name="Monteiro K.M."/>
            <person name="Tyler K.M."/>
            <person name="de Almeida L.G."/>
            <person name="Ortiz M.F."/>
            <person name="Siervo M.A."/>
            <person name="de Moraes M.H."/>
            <person name="Cunha O.L."/>
            <person name="Mendonca-Neto R."/>
            <person name="Silva R."/>
            <person name="Teixeira S.M."/>
            <person name="Murta S.M."/>
            <person name="Sincero T.C."/>
            <person name="Mendes T.A."/>
            <person name="Urmenyi T.P."/>
            <person name="Silva V.G."/>
            <person name="da Rocha W.D."/>
            <person name="Andersson B."/>
            <person name="Romanha A.J."/>
            <person name="Steindel M."/>
            <person name="de Vasconcelos A.T."/>
            <person name="Grisard E.C."/>
        </authorList>
    </citation>
    <scope>NUCLEOTIDE SEQUENCE [LARGE SCALE GENOMIC DNA]</scope>
    <source>
        <strain evidence="4 5">SC58</strain>
    </source>
</reference>
<dbReference type="InterPro" id="IPR007699">
    <property type="entry name" value="SGS_dom"/>
</dbReference>
<evidence type="ECO:0000256" key="1">
    <source>
        <dbReference type="SAM" id="MobiDB-lite"/>
    </source>
</evidence>
<dbReference type="InterPro" id="IPR008978">
    <property type="entry name" value="HSP20-like_chaperone"/>
</dbReference>
<evidence type="ECO:0000313" key="4">
    <source>
        <dbReference type="EMBL" id="ESL09438.1"/>
    </source>
</evidence>
<dbReference type="GO" id="GO:0051087">
    <property type="term" value="F:protein-folding chaperone binding"/>
    <property type="evidence" value="ECO:0007669"/>
    <property type="project" value="InterPro"/>
</dbReference>
<feature type="compositionally biased region" description="Polar residues" evidence="1">
    <location>
        <begin position="112"/>
        <end position="124"/>
    </location>
</feature>